<accession>A0A5M9QLM8</accession>
<protein>
    <submittedName>
        <fullName evidence="2">Outer membrane family protein</fullName>
    </submittedName>
</protein>
<dbReference type="Proteomes" id="UP000323707">
    <property type="component" value="Unassembled WGS sequence"/>
</dbReference>
<comment type="caution">
    <text evidence="2">The sequence shown here is derived from an EMBL/GenBank/DDBJ whole genome shotgun (WGS) entry which is preliminary data.</text>
</comment>
<evidence type="ECO:0000313" key="2">
    <source>
        <dbReference type="EMBL" id="KAA8709633.1"/>
    </source>
</evidence>
<gene>
    <name evidence="2" type="ORF">F4V45_05020</name>
</gene>
<dbReference type="AlphaFoldDB" id="A0A5M9QLM8"/>
<evidence type="ECO:0000313" key="3">
    <source>
        <dbReference type="Proteomes" id="UP000323707"/>
    </source>
</evidence>
<proteinExistence type="predicted"/>
<evidence type="ECO:0000256" key="1">
    <source>
        <dbReference type="SAM" id="SignalP"/>
    </source>
</evidence>
<dbReference type="RefSeq" id="WP_150337332.1">
    <property type="nucleotide sequence ID" value="NZ_JAERIX010000046.1"/>
</dbReference>
<sequence>MRTFTTKRASKILAISTIAAGMLSSASAFDIKYNGWLEMFGKGGFNNQAIDKDKGIYPTDSFLNVVGSLGFDGNLLAKDLESQSLKYGFNLTGGSMILDSTSKGYPLGPDSVNNEYVGNWAGYNQNLGPKDNTNRHLYVINNAYLDYTYGDFDTSPFSFQFKGGRYLSGAEYMSGYTQGFEFTTKFKFSDSQSLKLWWFSSYGRAFAFGQWLIDFYSPQGYMTPGGQFANYGIHAFKAIYSLGGLDITPYIYFSPGTYTAPAFRVEYDTNKGFDGTGFRSRTFANILLPIYGDRWDGEYRWGSIVNKYTQSLLIQQQFDYNNYNFGLGVYKNFGHANARIGTTGNPWMLDFWTASSYDIGRSVSDMVGKDALTPYLFVGGTHFANKLWWQLTGRWTDAERSQEHAIALNCKYQIDERLSVGGKIEYFSDTTKAGYKVGWANGGGGYGNEEGTTQAGTPKNVADRSHAFLWIHYDI</sequence>
<keyword evidence="1" id="KW-0732">Signal</keyword>
<organism evidence="2 3">
    <name type="scientific">Helicobacter canis</name>
    <dbReference type="NCBI Taxonomy" id="29419"/>
    <lineage>
        <taxon>Bacteria</taxon>
        <taxon>Pseudomonadati</taxon>
        <taxon>Campylobacterota</taxon>
        <taxon>Epsilonproteobacteria</taxon>
        <taxon>Campylobacterales</taxon>
        <taxon>Helicobacteraceae</taxon>
        <taxon>Helicobacter</taxon>
    </lineage>
</organism>
<dbReference type="Pfam" id="PF02521">
    <property type="entry name" value="HP_OMP_2"/>
    <property type="match status" value="1"/>
</dbReference>
<name>A0A5M9QLM8_9HELI</name>
<feature type="chain" id="PRO_5024372999" evidence="1">
    <location>
        <begin position="29"/>
        <end position="475"/>
    </location>
</feature>
<dbReference type="InterPro" id="IPR003678">
    <property type="entry name" value="Put_OMP"/>
</dbReference>
<reference evidence="2 3" key="1">
    <citation type="submission" date="2019-09" db="EMBL/GenBank/DDBJ databases">
        <title>Draft genome sequence of various Type strains from the CCUG.</title>
        <authorList>
            <person name="Pineiro-Iglesias B."/>
            <person name="Tunovic T."/>
            <person name="Unosson C."/>
            <person name="Inganas E."/>
            <person name="Ohlen M."/>
            <person name="Cardew S."/>
            <person name="Jensie-Markopoulos S."/>
            <person name="Salva-Serra F."/>
            <person name="Jaen-Luchoro D."/>
            <person name="Karlsson R."/>
            <person name="Svensson-Stadler L."/>
            <person name="Chun J."/>
            <person name="Moore E."/>
        </authorList>
    </citation>
    <scope>NUCLEOTIDE SEQUENCE [LARGE SCALE GENOMIC DNA]</scope>
    <source>
        <strain evidence="2 3">CCUG 32756T</strain>
    </source>
</reference>
<dbReference type="EMBL" id="VXKE01000014">
    <property type="protein sequence ID" value="KAA8709633.1"/>
    <property type="molecule type" value="Genomic_DNA"/>
</dbReference>
<feature type="signal peptide" evidence="1">
    <location>
        <begin position="1"/>
        <end position="28"/>
    </location>
</feature>